<evidence type="ECO:0000313" key="1">
    <source>
        <dbReference type="EMBL" id="CAH9074397.1"/>
    </source>
</evidence>
<dbReference type="AlphaFoldDB" id="A0AAV0CCX5"/>
<gene>
    <name evidence="1" type="ORF">CEPIT_LOCUS5035</name>
</gene>
<reference evidence="1" key="1">
    <citation type="submission" date="2022-07" db="EMBL/GenBank/DDBJ databases">
        <authorList>
            <person name="Macas J."/>
            <person name="Novak P."/>
            <person name="Neumann P."/>
        </authorList>
    </citation>
    <scope>NUCLEOTIDE SEQUENCE</scope>
</reference>
<name>A0AAV0CCX5_9ASTE</name>
<keyword evidence="2" id="KW-1185">Reference proteome</keyword>
<feature type="non-terminal residue" evidence="1">
    <location>
        <position position="24"/>
    </location>
</feature>
<comment type="caution">
    <text evidence="1">The sequence shown here is derived from an EMBL/GenBank/DDBJ whole genome shotgun (WGS) entry which is preliminary data.</text>
</comment>
<proteinExistence type="predicted"/>
<accession>A0AAV0CCX5</accession>
<protein>
    <submittedName>
        <fullName evidence="1">Uncharacterized protein</fullName>
    </submittedName>
</protein>
<dbReference type="Proteomes" id="UP001152523">
    <property type="component" value="Unassembled WGS sequence"/>
</dbReference>
<evidence type="ECO:0000313" key="2">
    <source>
        <dbReference type="Proteomes" id="UP001152523"/>
    </source>
</evidence>
<sequence length="24" mass="2622">MDNHFSNPPHPVVCQICFSPGHSA</sequence>
<dbReference type="EMBL" id="CAMAPF010000026">
    <property type="protein sequence ID" value="CAH9074397.1"/>
    <property type="molecule type" value="Genomic_DNA"/>
</dbReference>
<organism evidence="1 2">
    <name type="scientific">Cuscuta epithymum</name>
    <dbReference type="NCBI Taxonomy" id="186058"/>
    <lineage>
        <taxon>Eukaryota</taxon>
        <taxon>Viridiplantae</taxon>
        <taxon>Streptophyta</taxon>
        <taxon>Embryophyta</taxon>
        <taxon>Tracheophyta</taxon>
        <taxon>Spermatophyta</taxon>
        <taxon>Magnoliopsida</taxon>
        <taxon>eudicotyledons</taxon>
        <taxon>Gunneridae</taxon>
        <taxon>Pentapetalae</taxon>
        <taxon>asterids</taxon>
        <taxon>lamiids</taxon>
        <taxon>Solanales</taxon>
        <taxon>Convolvulaceae</taxon>
        <taxon>Cuscuteae</taxon>
        <taxon>Cuscuta</taxon>
        <taxon>Cuscuta subgen. Cuscuta</taxon>
    </lineage>
</organism>